<name>A0A379QVX0_SALER</name>
<dbReference type="EMBL" id="UGWQ01000001">
    <property type="protein sequence ID" value="SUF68380.1"/>
    <property type="molecule type" value="Genomic_DNA"/>
</dbReference>
<protein>
    <submittedName>
        <fullName evidence="1">Uncharacterized protein</fullName>
    </submittedName>
</protein>
<evidence type="ECO:0000313" key="2">
    <source>
        <dbReference type="Proteomes" id="UP000254332"/>
    </source>
</evidence>
<proteinExistence type="predicted"/>
<dbReference type="Proteomes" id="UP000254332">
    <property type="component" value="Unassembled WGS sequence"/>
</dbReference>
<organism evidence="1 2">
    <name type="scientific">Salmonella enterica</name>
    <name type="common">Salmonella choleraesuis</name>
    <dbReference type="NCBI Taxonomy" id="28901"/>
    <lineage>
        <taxon>Bacteria</taxon>
        <taxon>Pseudomonadati</taxon>
        <taxon>Pseudomonadota</taxon>
        <taxon>Gammaproteobacteria</taxon>
        <taxon>Enterobacterales</taxon>
        <taxon>Enterobacteriaceae</taxon>
        <taxon>Salmonella</taxon>
    </lineage>
</organism>
<dbReference type="AlphaFoldDB" id="A0A379QVX0"/>
<accession>A0A379QVX0</accession>
<evidence type="ECO:0000313" key="1">
    <source>
        <dbReference type="EMBL" id="SUF68380.1"/>
    </source>
</evidence>
<gene>
    <name evidence="1" type="ORF">NCTC10718_01091</name>
</gene>
<sequence>MRDYIEAGKLKTIGDCLNLLTIIDGSIEEIKFQLEYAPKGGDEWRKAATKALFICGKKRRSVTGRLAVLRQEEKEENIRIHQRVNDFLVKELRFRVSESVFLECEHIAIQKARLAGVS</sequence>
<reference evidence="1 2" key="1">
    <citation type="submission" date="2018-06" db="EMBL/GenBank/DDBJ databases">
        <authorList>
            <consortium name="Pathogen Informatics"/>
            <person name="Doyle S."/>
        </authorList>
    </citation>
    <scope>NUCLEOTIDE SEQUENCE [LARGE SCALE GENOMIC DNA]</scope>
    <source>
        <strain evidence="1 2">NCTC10718</strain>
    </source>
</reference>